<organism evidence="1 2">
    <name type="scientific">Ralstonia insidiosa</name>
    <dbReference type="NCBI Taxonomy" id="190721"/>
    <lineage>
        <taxon>Bacteria</taxon>
        <taxon>Pseudomonadati</taxon>
        <taxon>Pseudomonadota</taxon>
        <taxon>Betaproteobacteria</taxon>
        <taxon>Burkholderiales</taxon>
        <taxon>Burkholderiaceae</taxon>
        <taxon>Ralstonia</taxon>
    </lineage>
</organism>
<name>A0A191ZYJ2_9RALS</name>
<dbReference type="OrthoDB" id="9868059at2"/>
<sequence length="79" mass="8960">MTYTVTMRRTKVVLEEIQVQIEAENPTQAIEDAFGTSYPDDQWAVALDEQVLINLADHNDLKYQNFMKATAKAVIEGDL</sequence>
<accession>A0A191ZYJ2</accession>
<dbReference type="AlphaFoldDB" id="A0A191ZYJ2"/>
<protein>
    <submittedName>
        <fullName evidence="1">Uncharacterized protein</fullName>
    </submittedName>
</protein>
<dbReference type="GeneID" id="61526717"/>
<dbReference type="Proteomes" id="UP000078572">
    <property type="component" value="Chromosome 1"/>
</dbReference>
<gene>
    <name evidence="1" type="ORF">A9Y76_11915</name>
</gene>
<evidence type="ECO:0000313" key="1">
    <source>
        <dbReference type="EMBL" id="ANJ73137.1"/>
    </source>
</evidence>
<proteinExistence type="predicted"/>
<reference evidence="2" key="1">
    <citation type="submission" date="2016-06" db="EMBL/GenBank/DDBJ databases">
        <authorList>
            <person name="Xu Y."/>
            <person name="Nagy A."/>
            <person name="Yan X."/>
            <person name="Kim S.W."/>
            <person name="Haley B."/>
            <person name="Liu N.T."/>
            <person name="Nou X."/>
        </authorList>
    </citation>
    <scope>NUCLEOTIDE SEQUENCE [LARGE SCALE GENOMIC DNA]</scope>
    <source>
        <strain evidence="2">ATCC 49129</strain>
    </source>
</reference>
<keyword evidence="2" id="KW-1185">Reference proteome</keyword>
<evidence type="ECO:0000313" key="2">
    <source>
        <dbReference type="Proteomes" id="UP000078572"/>
    </source>
</evidence>
<dbReference type="EMBL" id="CP016022">
    <property type="protein sequence ID" value="ANJ73137.1"/>
    <property type="molecule type" value="Genomic_DNA"/>
</dbReference>
<dbReference type="RefSeq" id="WP_064804336.1">
    <property type="nucleotide sequence ID" value="NZ_CP016022.1"/>
</dbReference>